<dbReference type="InterPro" id="IPR052159">
    <property type="entry name" value="Competence_DNA_uptake"/>
</dbReference>
<dbReference type="RefSeq" id="WP_109610597.1">
    <property type="nucleotide sequence ID" value="NZ_QGHA01000017.1"/>
</dbReference>
<dbReference type="InterPro" id="IPR036866">
    <property type="entry name" value="RibonucZ/Hydroxyglut_hydro"/>
</dbReference>
<dbReference type="SUPFAM" id="SSF56281">
    <property type="entry name" value="Metallo-hydrolase/oxidoreductase"/>
    <property type="match status" value="1"/>
</dbReference>
<feature type="domain" description="Metallo-beta-lactamase" evidence="1">
    <location>
        <begin position="32"/>
        <end position="91"/>
    </location>
</feature>
<protein>
    <recommendedName>
        <fullName evidence="1">Metallo-beta-lactamase domain-containing protein</fullName>
    </recommendedName>
</protein>
<sequence length="464" mass="53992">MKRKLEDVTIKMFRHGLGDCFLLSFNYRKEEEKIHMLIDCGVLSSSKEAAEDMKQRAQQIKELTKGRIDILVATHEHWDHLSGFLQAKDVFEDIDIRELWMAWTEDPTDEFAQRLKEAHDKKFKIVRLAYDRLYTENILSASQQQAFQSFFSLFGVNNHEHIGEKESRTALAFQAIKNHNGIKKKYLLPGKVVIREQTIPGVRFYVLGPPKDKKLLKKMNPSQRNPETYLNMGLSHFGDNLYQALLPDDSHIQDAFTPFRKGIGVSQDRLVEYRRTFSEANKKYEVDIFEEYFNEKNKWRKIETDWLNVIGRLAIHLDNGINNTSLVIAIELVDSGKILFFPGDAQIGNWLSWKDYKWEVRDGSKSKSISIQHILARTVFYKVSHHGSHNATLDEDGLEKMIDESLIAMIPVDSDVAKKRGWIMPYPKLMKRLDEKAAKIFISDKDHEETNQNKDYHETIIANE</sequence>
<name>A0A316GVP3_9SPHI</name>
<organism evidence="2 3">
    <name type="scientific">Mucilaginibacter oryzae</name>
    <dbReference type="NCBI Taxonomy" id="468058"/>
    <lineage>
        <taxon>Bacteria</taxon>
        <taxon>Pseudomonadati</taxon>
        <taxon>Bacteroidota</taxon>
        <taxon>Sphingobacteriia</taxon>
        <taxon>Sphingobacteriales</taxon>
        <taxon>Sphingobacteriaceae</taxon>
        <taxon>Mucilaginibacter</taxon>
    </lineage>
</organism>
<comment type="caution">
    <text evidence="2">The sequence shown here is derived from an EMBL/GenBank/DDBJ whole genome shotgun (WGS) entry which is preliminary data.</text>
</comment>
<dbReference type="PANTHER" id="PTHR30619:SF1">
    <property type="entry name" value="RECOMBINATION PROTEIN 2"/>
    <property type="match status" value="1"/>
</dbReference>
<dbReference type="PANTHER" id="PTHR30619">
    <property type="entry name" value="DNA INTERNALIZATION/COMPETENCE PROTEIN COMEC/REC2"/>
    <property type="match status" value="1"/>
</dbReference>
<dbReference type="Pfam" id="PF00753">
    <property type="entry name" value="Lactamase_B"/>
    <property type="match status" value="1"/>
</dbReference>
<evidence type="ECO:0000313" key="2">
    <source>
        <dbReference type="EMBL" id="PWK68309.1"/>
    </source>
</evidence>
<accession>A0A316GVP3</accession>
<dbReference type="EMBL" id="QGHA01000017">
    <property type="protein sequence ID" value="PWK68309.1"/>
    <property type="molecule type" value="Genomic_DNA"/>
</dbReference>
<dbReference type="Proteomes" id="UP000245678">
    <property type="component" value="Unassembled WGS sequence"/>
</dbReference>
<keyword evidence="3" id="KW-1185">Reference proteome</keyword>
<dbReference type="AlphaFoldDB" id="A0A316GVP3"/>
<dbReference type="InterPro" id="IPR001279">
    <property type="entry name" value="Metallo-B-lactamas"/>
</dbReference>
<proteinExistence type="predicted"/>
<evidence type="ECO:0000313" key="3">
    <source>
        <dbReference type="Proteomes" id="UP000245678"/>
    </source>
</evidence>
<evidence type="ECO:0000259" key="1">
    <source>
        <dbReference type="Pfam" id="PF00753"/>
    </source>
</evidence>
<reference evidence="2 3" key="1">
    <citation type="submission" date="2018-05" db="EMBL/GenBank/DDBJ databases">
        <title>Genomic Encyclopedia of Archaeal and Bacterial Type Strains, Phase II (KMG-II): from individual species to whole genera.</title>
        <authorList>
            <person name="Goeker M."/>
        </authorList>
    </citation>
    <scope>NUCLEOTIDE SEQUENCE [LARGE SCALE GENOMIC DNA]</scope>
    <source>
        <strain evidence="2 3">DSM 19975</strain>
    </source>
</reference>
<gene>
    <name evidence="2" type="ORF">LX99_04834</name>
</gene>
<dbReference type="Gene3D" id="3.60.15.10">
    <property type="entry name" value="Ribonuclease Z/Hydroxyacylglutathione hydrolase-like"/>
    <property type="match status" value="1"/>
</dbReference>